<dbReference type="RefSeq" id="XP_043006137.1">
    <property type="nucleotide sequence ID" value="XM_043156351.1"/>
</dbReference>
<dbReference type="KEGG" id="more:E1B28_011327"/>
<dbReference type="InterPro" id="IPR038765">
    <property type="entry name" value="Papain-like_cys_pep_sf"/>
</dbReference>
<comment type="similarity">
    <text evidence="1">Belongs to the arylamine N-acetyltransferase family.</text>
</comment>
<dbReference type="SUPFAM" id="SSF54001">
    <property type="entry name" value="Cysteine proteinases"/>
    <property type="match status" value="1"/>
</dbReference>
<evidence type="ECO:0000256" key="1">
    <source>
        <dbReference type="ARBA" id="ARBA00006547"/>
    </source>
</evidence>
<dbReference type="Gene3D" id="3.30.2140.20">
    <property type="match status" value="1"/>
</dbReference>
<keyword evidence="4" id="KW-1185">Reference proteome</keyword>
<dbReference type="InterPro" id="IPR001447">
    <property type="entry name" value="Arylamine_N-AcTrfase"/>
</dbReference>
<dbReference type="OrthoDB" id="10260017at2759"/>
<proteinExistence type="inferred from homology"/>
<reference evidence="3" key="1">
    <citation type="journal article" date="2021" name="Genome Biol. Evol.">
        <title>The assembled and annotated genome of the fairy-ring fungus Marasmius oreades.</title>
        <authorList>
            <person name="Hiltunen M."/>
            <person name="Ament-Velasquez S.L."/>
            <person name="Johannesson H."/>
        </authorList>
    </citation>
    <scope>NUCLEOTIDE SEQUENCE</scope>
    <source>
        <strain evidence="3">03SP1</strain>
    </source>
</reference>
<dbReference type="PANTHER" id="PTHR11786:SF0">
    <property type="entry name" value="ARYLAMINE N-ACETYLTRANSFERASE 4-RELATED"/>
    <property type="match status" value="1"/>
</dbReference>
<gene>
    <name evidence="3" type="ORF">E1B28_011327</name>
</gene>
<evidence type="ECO:0008006" key="5">
    <source>
        <dbReference type="Google" id="ProtNLM"/>
    </source>
</evidence>
<feature type="region of interest" description="Disordered" evidence="2">
    <location>
        <begin position="13"/>
        <end position="39"/>
    </location>
</feature>
<dbReference type="AlphaFoldDB" id="A0A9P7RU22"/>
<dbReference type="PANTHER" id="PTHR11786">
    <property type="entry name" value="N-HYDROXYARYLAMINE O-ACETYLTRANSFERASE"/>
    <property type="match status" value="1"/>
</dbReference>
<dbReference type="EMBL" id="CM032187">
    <property type="protein sequence ID" value="KAG7089667.1"/>
    <property type="molecule type" value="Genomic_DNA"/>
</dbReference>
<protein>
    <recommendedName>
        <fullName evidence="5">Arylamine N-acetyltransferase</fullName>
    </recommendedName>
</protein>
<dbReference type="GeneID" id="66080402"/>
<dbReference type="InterPro" id="IPR053710">
    <property type="entry name" value="Arylamine_NAT_domain_sf"/>
</dbReference>
<name>A0A9P7RU22_9AGAR</name>
<dbReference type="Pfam" id="PF00797">
    <property type="entry name" value="Acetyltransf_2"/>
    <property type="match status" value="1"/>
</dbReference>
<evidence type="ECO:0000313" key="3">
    <source>
        <dbReference type="EMBL" id="KAG7089667.1"/>
    </source>
</evidence>
<evidence type="ECO:0000313" key="4">
    <source>
        <dbReference type="Proteomes" id="UP001049176"/>
    </source>
</evidence>
<sequence length="373" mass="42260">MVNVGSIIQHALHPHGHSSTHHATMDHKPTTAHPTRASHTRRWISKMSSAYTKAQTLEWLSFIGYKVTDEVKEQVETDTFPANLENLNVISRLYLVAVPFENTTLQYDPAHELNIEPQYLFQRFVKEKKGSCCFGKSGLLFEMLRSLGFRVYGGQARVNNTDFTPGATAEKPAFTPPLHIITFVQPNVDNTDTYLLDVGFGGTGLVRPILLEEGADVFGCTQTEKHRLVRRPFPGRTSAQDPPEDMWALDILRVQPGKSEKWSNVYMFDEVEHYKEDYIHANFYVAKFPFGTPFYGYVVLIKNFFVDKDHEDLGTLLLFGDQVRRNVGSNSEVLRNLKTEKERIAAIKEFFGIELDATEALNSIKGRASALPM</sequence>
<evidence type="ECO:0000256" key="2">
    <source>
        <dbReference type="SAM" id="MobiDB-lite"/>
    </source>
</evidence>
<comment type="caution">
    <text evidence="3">The sequence shown here is derived from an EMBL/GenBank/DDBJ whole genome shotgun (WGS) entry which is preliminary data.</text>
</comment>
<dbReference type="GO" id="GO:0016407">
    <property type="term" value="F:acetyltransferase activity"/>
    <property type="evidence" value="ECO:0007669"/>
    <property type="project" value="InterPro"/>
</dbReference>
<organism evidence="3 4">
    <name type="scientific">Marasmius oreades</name>
    <name type="common">fairy-ring Marasmius</name>
    <dbReference type="NCBI Taxonomy" id="181124"/>
    <lineage>
        <taxon>Eukaryota</taxon>
        <taxon>Fungi</taxon>
        <taxon>Dikarya</taxon>
        <taxon>Basidiomycota</taxon>
        <taxon>Agaricomycotina</taxon>
        <taxon>Agaricomycetes</taxon>
        <taxon>Agaricomycetidae</taxon>
        <taxon>Agaricales</taxon>
        <taxon>Marasmiineae</taxon>
        <taxon>Marasmiaceae</taxon>
        <taxon>Marasmius</taxon>
    </lineage>
</organism>
<accession>A0A9P7RU22</accession>
<dbReference type="Proteomes" id="UP001049176">
    <property type="component" value="Chromosome 7"/>
</dbReference>